<name>A0ABV4NVR0_9GAMM</name>
<dbReference type="RefSeq" id="WP_371837814.1">
    <property type="nucleotide sequence ID" value="NZ_JBGMEK010000006.1"/>
</dbReference>
<evidence type="ECO:0000313" key="6">
    <source>
        <dbReference type="EMBL" id="MFA0810206.1"/>
    </source>
</evidence>
<evidence type="ECO:0000256" key="3">
    <source>
        <dbReference type="ARBA" id="ARBA00022833"/>
    </source>
</evidence>
<feature type="domain" description="Metallo-beta-lactamase" evidence="5">
    <location>
        <begin position="132"/>
        <end position="354"/>
    </location>
</feature>
<comment type="similarity">
    <text evidence="4">Belongs to the metallo-beta-lactamase superfamily. Type III sulfatase family.</text>
</comment>
<dbReference type="InterPro" id="IPR001279">
    <property type="entry name" value="Metallo-B-lactamas"/>
</dbReference>
<evidence type="ECO:0000256" key="1">
    <source>
        <dbReference type="ARBA" id="ARBA00022723"/>
    </source>
</evidence>
<dbReference type="Pfam" id="PF14863">
    <property type="entry name" value="Alkyl_sulf_dimr"/>
    <property type="match status" value="1"/>
</dbReference>
<dbReference type="Gene3D" id="3.60.15.30">
    <property type="entry name" value="Metallo-beta-lactamase domain"/>
    <property type="match status" value="1"/>
</dbReference>
<dbReference type="Gene3D" id="1.25.40.880">
    <property type="entry name" value="Alkyl sulfatase, dimerisation domain"/>
    <property type="match status" value="1"/>
</dbReference>
<comment type="caution">
    <text evidence="6">The sequence shown here is derived from an EMBL/GenBank/DDBJ whole genome shotgun (WGS) entry which is preliminary data.</text>
</comment>
<dbReference type="InterPro" id="IPR036866">
    <property type="entry name" value="RibonucZ/Hydroxyglut_hydro"/>
</dbReference>
<reference evidence="6 7" key="1">
    <citation type="submission" date="2024-08" db="EMBL/GenBank/DDBJ databases">
        <authorList>
            <person name="Ishaq N."/>
        </authorList>
    </citation>
    <scope>NUCLEOTIDE SEQUENCE [LARGE SCALE GENOMIC DNA]</scope>
    <source>
        <strain evidence="6 7">DSM 18651</strain>
    </source>
</reference>
<keyword evidence="2" id="KW-0378">Hydrolase</keyword>
<dbReference type="Pfam" id="PF00753">
    <property type="entry name" value="Lactamase_B"/>
    <property type="match status" value="1"/>
</dbReference>
<evidence type="ECO:0000256" key="2">
    <source>
        <dbReference type="ARBA" id="ARBA00022801"/>
    </source>
</evidence>
<keyword evidence="3" id="KW-0862">Zinc</keyword>
<dbReference type="PANTHER" id="PTHR43223">
    <property type="entry name" value="ALKYL/ARYL-SULFATASE"/>
    <property type="match status" value="1"/>
</dbReference>
<dbReference type="InterPro" id="IPR029228">
    <property type="entry name" value="Alkyl_sulf_dimr"/>
</dbReference>
<dbReference type="PANTHER" id="PTHR43223:SF1">
    <property type="entry name" value="ALKYL_ARYL-SULFATASE BDS1"/>
    <property type="match status" value="1"/>
</dbReference>
<dbReference type="InterPro" id="IPR044097">
    <property type="entry name" value="Bds1/SdsA1_MBL-fold"/>
</dbReference>
<dbReference type="InterPro" id="IPR038536">
    <property type="entry name" value="Alkyl/aryl-sulf_dimr_sf"/>
</dbReference>
<dbReference type="Gene3D" id="3.30.1050.10">
    <property type="entry name" value="SCP2 sterol-binding domain"/>
    <property type="match status" value="1"/>
</dbReference>
<proteinExistence type="inferred from homology"/>
<dbReference type="SUPFAM" id="SSF55718">
    <property type="entry name" value="SCP-like"/>
    <property type="match status" value="1"/>
</dbReference>
<dbReference type="InterPro" id="IPR036527">
    <property type="entry name" value="SCP2_sterol-bd_dom_sf"/>
</dbReference>
<keyword evidence="1" id="KW-0479">Metal-binding</keyword>
<accession>A0ABV4NVR0</accession>
<evidence type="ECO:0000259" key="5">
    <source>
        <dbReference type="SMART" id="SM00849"/>
    </source>
</evidence>
<dbReference type="Pfam" id="PF14864">
    <property type="entry name" value="Alkyl_sulf_C"/>
    <property type="match status" value="1"/>
</dbReference>
<dbReference type="EMBL" id="JBGMEK010000006">
    <property type="protein sequence ID" value="MFA0810206.1"/>
    <property type="molecule type" value="Genomic_DNA"/>
</dbReference>
<protein>
    <submittedName>
        <fullName evidence="6">Alkyl/aryl-sulfatase</fullName>
    </submittedName>
</protein>
<dbReference type="SUPFAM" id="SSF56281">
    <property type="entry name" value="Metallo-hydrolase/oxidoreductase"/>
    <property type="match status" value="1"/>
</dbReference>
<dbReference type="SMART" id="SM00849">
    <property type="entry name" value="Lactamase_B"/>
    <property type="match status" value="1"/>
</dbReference>
<dbReference type="CDD" id="cd07710">
    <property type="entry name" value="arylsulfatase_Sdsa1-like_MBL-fold"/>
    <property type="match status" value="1"/>
</dbReference>
<sequence length="670" mass="75163">MYANHGIMAVILSHLVLVLSLQFPLISSADPPNPASVATKKFNQEVLTELSFDNRQDFENVKRGFIAPLPDNGVIKDEKGQPVWNLGAFQFARDRVAPDTANPSLWRQLQLISEGGLYEVIPRIYQVRSADLSNITFIEGDTGVIVMDPLISMETAKVALGLYRKHRGRKPVLAVIYTHSHVDHYGGVRGVVDEEDVKSGKVKIFAPKDFLVEAVSENVFAGNHMARRASFMYGNLIPKDPKGTLGAGLGLETSTGTVTLIEPTDTITKTGEIRTIDGLSFEFLMAPGSEAPAEMHFYIPELKAVTAAENATHTLHNLYTLRGAKVRNARDWSRYLNETIQRWGDKAEVLFAPHHWPTWGQENVVNHLKKQRDLYKYLNDQTLRLANHGYNMVQTAEMMKLPPELSQYWANRGYYGSVNHDTRAVWNYYLGFFDGNPARLYPMPPTAAGKKYVQYMGGSANIIRLAKKDYDAGEYRWVAEVLDKLVSAEPNNRAARKLLADALEQMGYQQENGTWRNFFLSGAKELRDGIERFPVSLTASADTIRSMPTELIFDYLGIRLNGPRATGKQISINITLPDVNEQYSLILENAVLNYGSPVEDPHSTINIKRTDLNDIILGSATIQEKMDDGSIKIVGDVGQLKMLLSLMDRFDFWWNLVTPEPMEKISTGDF</sequence>
<evidence type="ECO:0000256" key="4">
    <source>
        <dbReference type="ARBA" id="ARBA00033751"/>
    </source>
</evidence>
<dbReference type="InterPro" id="IPR029229">
    <property type="entry name" value="Alkyl_sulf_C"/>
</dbReference>
<evidence type="ECO:0000313" key="7">
    <source>
        <dbReference type="Proteomes" id="UP001569428"/>
    </source>
</evidence>
<organism evidence="6 7">
    <name type="scientific">Microbulbifer epialgicus</name>
    <dbReference type="NCBI Taxonomy" id="393907"/>
    <lineage>
        <taxon>Bacteria</taxon>
        <taxon>Pseudomonadati</taxon>
        <taxon>Pseudomonadota</taxon>
        <taxon>Gammaproteobacteria</taxon>
        <taxon>Cellvibrionales</taxon>
        <taxon>Microbulbiferaceae</taxon>
        <taxon>Microbulbifer</taxon>
    </lineage>
</organism>
<dbReference type="Proteomes" id="UP001569428">
    <property type="component" value="Unassembled WGS sequence"/>
</dbReference>
<gene>
    <name evidence="6" type="ORF">ACCI49_04675</name>
</gene>
<keyword evidence="7" id="KW-1185">Reference proteome</keyword>
<dbReference type="InterPro" id="IPR052195">
    <property type="entry name" value="Bact_Alkyl/Aryl-Sulfatase"/>
</dbReference>